<name>H6NK99_9BACL</name>
<dbReference type="HOGENOM" id="CLU_1011366_0_0_9"/>
<dbReference type="NCBIfam" id="NF010181">
    <property type="entry name" value="PRK13660.1"/>
    <property type="match status" value="1"/>
</dbReference>
<dbReference type="PANTHER" id="PTHR38440:SF1">
    <property type="entry name" value="UPF0398 PROTEIN SPR0331"/>
    <property type="match status" value="1"/>
</dbReference>
<comment type="similarity">
    <text evidence="1">Belongs to the UPF0398 family.</text>
</comment>
<dbReference type="EMBL" id="CP003235">
    <property type="protein sequence ID" value="AFC31583.1"/>
    <property type="molecule type" value="Genomic_DNA"/>
</dbReference>
<evidence type="ECO:0000256" key="1">
    <source>
        <dbReference type="HAMAP-Rule" id="MF_01575"/>
    </source>
</evidence>
<dbReference type="Pfam" id="PF06908">
    <property type="entry name" value="YpsA"/>
    <property type="match status" value="1"/>
</dbReference>
<dbReference type="InterPro" id="IPR010697">
    <property type="entry name" value="YspA"/>
</dbReference>
<keyword evidence="3" id="KW-1185">Reference proteome</keyword>
<dbReference type="PANTHER" id="PTHR38440">
    <property type="entry name" value="UPF0398 PROTEIN YPSA"/>
    <property type="match status" value="1"/>
</dbReference>
<organism evidence="2 3">
    <name type="scientific">Paenibacillus mucilaginosus 3016</name>
    <dbReference type="NCBI Taxonomy" id="1116391"/>
    <lineage>
        <taxon>Bacteria</taxon>
        <taxon>Bacillati</taxon>
        <taxon>Bacillota</taxon>
        <taxon>Bacilli</taxon>
        <taxon>Bacillales</taxon>
        <taxon>Paenibacillaceae</taxon>
        <taxon>Paenibacillus</taxon>
    </lineage>
</organism>
<dbReference type="STRING" id="1116391.PM3016_4847"/>
<sequence>MSSARRERREDFGRSGASMAMVLFCAKAAPGTIITDDSRYTARQDGSPVIRRPSFFFGDAGRVSWVGCGILHNNMRSRGSPRAETEERYPLKRVLVTGYKASELGIFSQKHPGIPIIKKAVRAKLLSLLEEGLEWVIVSGQWGVELWAAETALELKTEGWPLQLAVITPFIEPEENWSEDKQNIYRALTARADYVNSVTKTKYDGPWQFKEKDRFLLRNSDGLLLIYDEEQGGSPRFIREMALKHAEKEEGYRILTINAFDLQQIAEEEQLRYDS</sequence>
<evidence type="ECO:0000313" key="3">
    <source>
        <dbReference type="Proteomes" id="UP000007523"/>
    </source>
</evidence>
<dbReference type="Gene3D" id="3.40.50.450">
    <property type="match status" value="1"/>
</dbReference>
<dbReference type="HAMAP" id="MF_01575">
    <property type="entry name" value="UPF0398"/>
    <property type="match status" value="1"/>
</dbReference>
<gene>
    <name evidence="2" type="ORF">PM3016_4847</name>
</gene>
<accession>H6NK99</accession>
<proteinExistence type="inferred from homology"/>
<evidence type="ECO:0000313" key="2">
    <source>
        <dbReference type="EMBL" id="AFC31583.1"/>
    </source>
</evidence>
<reference evidence="2 3" key="1">
    <citation type="journal article" date="2012" name="J. Bacteriol.">
        <title>Complete Genome Sequence of Paenibacillus mucilaginosus 3016, a Bacterium Functional as Microbial Fertilizer.</title>
        <authorList>
            <person name="Ma M."/>
            <person name="Wang Z."/>
            <person name="Li L."/>
            <person name="Jiang X."/>
            <person name="Guan D."/>
            <person name="Cao F."/>
            <person name="Chen H."/>
            <person name="Wang X."/>
            <person name="Shen D."/>
            <person name="Du B."/>
            <person name="Li J."/>
        </authorList>
    </citation>
    <scope>NUCLEOTIDE SEQUENCE [LARGE SCALE GENOMIC DNA]</scope>
    <source>
        <strain evidence="2 3">3016</strain>
    </source>
</reference>
<dbReference type="AlphaFoldDB" id="H6NK99"/>
<dbReference type="SUPFAM" id="SSF102405">
    <property type="entry name" value="MCP/YpsA-like"/>
    <property type="match status" value="1"/>
</dbReference>
<dbReference type="KEGG" id="pmq:PM3016_4847"/>
<dbReference type="Proteomes" id="UP000007523">
    <property type="component" value="Chromosome"/>
</dbReference>
<protein>
    <recommendedName>
        <fullName evidence="1">UPF0398 protein PM3016_4847</fullName>
    </recommendedName>
</protein>